<reference evidence="3 4" key="1">
    <citation type="submission" date="2023-10" db="EMBL/GenBank/DDBJ databases">
        <title>Roseovarius strain S88 nov., isolated from a marine algae.</title>
        <authorList>
            <person name="Lee M.W."/>
            <person name="Lee J.K."/>
            <person name="Kim J.M."/>
            <person name="Choi D.G."/>
            <person name="Baek J.H."/>
            <person name="Bayburt H."/>
            <person name="Jung J.J."/>
            <person name="Han D.M."/>
            <person name="Jeon C.O."/>
        </authorList>
    </citation>
    <scope>NUCLEOTIDE SEQUENCE [LARGE SCALE GENOMIC DNA]</scope>
    <source>
        <strain evidence="3 4">S88</strain>
    </source>
</reference>
<dbReference type="InterPro" id="IPR011250">
    <property type="entry name" value="OMP/PagP_B-barrel"/>
</dbReference>
<dbReference type="Proteomes" id="UP001364156">
    <property type="component" value="Chromosome"/>
</dbReference>
<evidence type="ECO:0000313" key="4">
    <source>
        <dbReference type="Proteomes" id="UP001364156"/>
    </source>
</evidence>
<dbReference type="Pfam" id="PF03922">
    <property type="entry name" value="OmpW"/>
    <property type="match status" value="1"/>
</dbReference>
<accession>A0ABZ2HFH0</accession>
<protein>
    <submittedName>
        <fullName evidence="3">OmpW family outer membrane protein</fullName>
    </submittedName>
</protein>
<dbReference type="EMBL" id="CP146069">
    <property type="protein sequence ID" value="WWR45559.1"/>
    <property type="molecule type" value="Genomic_DNA"/>
</dbReference>
<gene>
    <name evidence="3" type="ORF">RZ517_12225</name>
</gene>
<dbReference type="RefSeq" id="WP_338548484.1">
    <property type="nucleotide sequence ID" value="NZ_CP146069.1"/>
</dbReference>
<name>A0ABZ2HFH0_9RHOB</name>
<evidence type="ECO:0000256" key="2">
    <source>
        <dbReference type="SAM" id="SignalP"/>
    </source>
</evidence>
<dbReference type="SUPFAM" id="SSF56925">
    <property type="entry name" value="OMPA-like"/>
    <property type="match status" value="1"/>
</dbReference>
<dbReference type="Gene3D" id="2.40.160.20">
    <property type="match status" value="1"/>
</dbReference>
<evidence type="ECO:0000313" key="3">
    <source>
        <dbReference type="EMBL" id="WWR45559.1"/>
    </source>
</evidence>
<comment type="similarity">
    <text evidence="1">Belongs to the OmpW/AlkL family.</text>
</comment>
<feature type="chain" id="PRO_5045506610" evidence="2">
    <location>
        <begin position="23"/>
        <end position="204"/>
    </location>
</feature>
<organism evidence="3 4">
    <name type="scientific">Roseovarius phycicola</name>
    <dbReference type="NCBI Taxonomy" id="3080976"/>
    <lineage>
        <taxon>Bacteria</taxon>
        <taxon>Pseudomonadati</taxon>
        <taxon>Pseudomonadota</taxon>
        <taxon>Alphaproteobacteria</taxon>
        <taxon>Rhodobacterales</taxon>
        <taxon>Roseobacteraceae</taxon>
        <taxon>Roseovarius</taxon>
    </lineage>
</organism>
<feature type="signal peptide" evidence="2">
    <location>
        <begin position="1"/>
        <end position="22"/>
    </location>
</feature>
<dbReference type="PANTHER" id="PTHR36920:SF1">
    <property type="entry name" value="OUTER MEMBRANE PROTEIN W"/>
    <property type="match status" value="1"/>
</dbReference>
<keyword evidence="2" id="KW-0732">Signal</keyword>
<dbReference type="PANTHER" id="PTHR36920">
    <property type="match status" value="1"/>
</dbReference>
<sequence length="204" mass="21552">MTKLTALTLTTALCCAAAPSFAQSQGDFTLGFGLHSVTPDSSSSTTAAGLIDVDANIRPTLTFEYFIADRIGLELLVAWPFEHDINLAGAGQIGDTKHLPPTLSLQYHFTNSSNLTPFVGVGVNYTHFFDESTQGALAGAALDLDDSFGLALHAGVDVALSDRGALRADVRWIDIDTDVSVNGAPIGTVNIDPFIFGVAYVLKF</sequence>
<keyword evidence="4" id="KW-1185">Reference proteome</keyword>
<dbReference type="InterPro" id="IPR005618">
    <property type="entry name" value="OMPW"/>
</dbReference>
<evidence type="ECO:0000256" key="1">
    <source>
        <dbReference type="ARBA" id="ARBA00009330"/>
    </source>
</evidence>
<proteinExistence type="inferred from homology"/>